<evidence type="ECO:0000313" key="4">
    <source>
        <dbReference type="EMBL" id="KAK2141387.1"/>
    </source>
</evidence>
<dbReference type="PANTHER" id="PTHR11022:SF41">
    <property type="entry name" value="PEPTIDOGLYCAN-RECOGNITION PROTEIN LC-RELATED"/>
    <property type="match status" value="1"/>
</dbReference>
<organism evidence="4 5">
    <name type="scientific">Paralvinella palmiformis</name>
    <dbReference type="NCBI Taxonomy" id="53620"/>
    <lineage>
        <taxon>Eukaryota</taxon>
        <taxon>Metazoa</taxon>
        <taxon>Spiralia</taxon>
        <taxon>Lophotrochozoa</taxon>
        <taxon>Annelida</taxon>
        <taxon>Polychaeta</taxon>
        <taxon>Sedentaria</taxon>
        <taxon>Canalipalpata</taxon>
        <taxon>Terebellida</taxon>
        <taxon>Terebelliformia</taxon>
        <taxon>Alvinellidae</taxon>
        <taxon>Paralvinella</taxon>
    </lineage>
</organism>
<dbReference type="EMBL" id="JAODUP010001110">
    <property type="protein sequence ID" value="KAK2141387.1"/>
    <property type="molecule type" value="Genomic_DNA"/>
</dbReference>
<comment type="caution">
    <text evidence="4">The sequence shown here is derived from an EMBL/GenBank/DDBJ whole genome shotgun (WGS) entry which is preliminary data.</text>
</comment>
<evidence type="ECO:0000259" key="3">
    <source>
        <dbReference type="SMART" id="SM00701"/>
    </source>
</evidence>
<dbReference type="GO" id="GO:0008270">
    <property type="term" value="F:zinc ion binding"/>
    <property type="evidence" value="ECO:0007669"/>
    <property type="project" value="InterPro"/>
</dbReference>
<dbReference type="AlphaFoldDB" id="A0AAD9IUU2"/>
<dbReference type="PANTHER" id="PTHR11022">
    <property type="entry name" value="PEPTIDOGLYCAN RECOGNITION PROTEIN"/>
    <property type="match status" value="1"/>
</dbReference>
<accession>A0AAD9IUU2</accession>
<dbReference type="GO" id="GO:0009253">
    <property type="term" value="P:peptidoglycan catabolic process"/>
    <property type="evidence" value="ECO:0007669"/>
    <property type="project" value="InterPro"/>
</dbReference>
<dbReference type="InterPro" id="IPR036505">
    <property type="entry name" value="Amidase/PGRP_sf"/>
</dbReference>
<reference evidence="4" key="1">
    <citation type="journal article" date="2023" name="Mol. Biol. Evol.">
        <title>Third-Generation Sequencing Reveals the Adaptive Role of the Epigenome in Three Deep-Sea Polychaetes.</title>
        <authorList>
            <person name="Perez M."/>
            <person name="Aroh O."/>
            <person name="Sun Y."/>
            <person name="Lan Y."/>
            <person name="Juniper S.K."/>
            <person name="Young C.R."/>
            <person name="Angers B."/>
            <person name="Qian P.Y."/>
        </authorList>
    </citation>
    <scope>NUCLEOTIDE SEQUENCE</scope>
    <source>
        <strain evidence="4">P08H-3</strain>
    </source>
</reference>
<feature type="chain" id="PRO_5041903652" description="Peptidoglycan recognition protein family domain-containing protein" evidence="2">
    <location>
        <begin position="20"/>
        <end position="220"/>
    </location>
</feature>
<dbReference type="Gene3D" id="3.40.80.10">
    <property type="entry name" value="Peptidoglycan recognition protein-like"/>
    <property type="match status" value="1"/>
</dbReference>
<protein>
    <recommendedName>
        <fullName evidence="3">Peptidoglycan recognition protein family domain-containing protein</fullName>
    </recommendedName>
</protein>
<dbReference type="SMART" id="SM00701">
    <property type="entry name" value="PGRP"/>
    <property type="match status" value="1"/>
</dbReference>
<feature type="domain" description="Peptidoglycan recognition protein family" evidence="3">
    <location>
        <begin position="50"/>
        <end position="203"/>
    </location>
</feature>
<dbReference type="InterPro" id="IPR002502">
    <property type="entry name" value="Amidase_domain"/>
</dbReference>
<keyword evidence="5" id="KW-1185">Reference proteome</keyword>
<name>A0AAD9IUU2_9ANNE</name>
<evidence type="ECO:0000256" key="1">
    <source>
        <dbReference type="ARBA" id="ARBA00007553"/>
    </source>
</evidence>
<dbReference type="SUPFAM" id="SSF55846">
    <property type="entry name" value="N-acetylmuramoyl-L-alanine amidase-like"/>
    <property type="match status" value="1"/>
</dbReference>
<dbReference type="InterPro" id="IPR015510">
    <property type="entry name" value="PGRP"/>
</dbReference>
<dbReference type="GO" id="GO:0008745">
    <property type="term" value="F:N-acetylmuramoyl-L-alanine amidase activity"/>
    <property type="evidence" value="ECO:0007669"/>
    <property type="project" value="InterPro"/>
</dbReference>
<keyword evidence="2" id="KW-0732">Signal</keyword>
<dbReference type="InterPro" id="IPR006619">
    <property type="entry name" value="PGRP_domain_met/bac"/>
</dbReference>
<sequence length="220" mass="24454">MSNFKMLLYLAVIAGICIGQDNAFHISISISIRIRLNNQQIDGLCEGVTKAMIKREEWQAIQPRYIKRLNHVVNEVFVWHTGPDTCRMIGLSGSNCQQCIRDEPCMVKRISAIQNADLSAGREDIAYNFLIGQDGVIYEGRGWNVAGPEDSDQNTLSVGMIGDFTNKKPSYESLSALKNLLSCRQVSGVLSDPFDITTTPEISGKAFFDLLKRCNGICQN</sequence>
<evidence type="ECO:0000313" key="5">
    <source>
        <dbReference type="Proteomes" id="UP001208570"/>
    </source>
</evidence>
<proteinExistence type="inferred from homology"/>
<feature type="signal peptide" evidence="2">
    <location>
        <begin position="1"/>
        <end position="19"/>
    </location>
</feature>
<dbReference type="CDD" id="cd06583">
    <property type="entry name" value="PGRP"/>
    <property type="match status" value="1"/>
</dbReference>
<dbReference type="Pfam" id="PF01510">
    <property type="entry name" value="Amidase_2"/>
    <property type="match status" value="1"/>
</dbReference>
<dbReference type="Proteomes" id="UP001208570">
    <property type="component" value="Unassembled WGS sequence"/>
</dbReference>
<gene>
    <name evidence="4" type="ORF">LSH36_1110g00033</name>
</gene>
<comment type="similarity">
    <text evidence="1">Belongs to the N-acetylmuramoyl-L-alanine amidase 2 family.</text>
</comment>
<evidence type="ECO:0000256" key="2">
    <source>
        <dbReference type="SAM" id="SignalP"/>
    </source>
</evidence>